<dbReference type="FunFam" id="2.70.170.10:FF:000012">
    <property type="entry name" value="Nicotinic acetylcholine receptor subunit gamma"/>
    <property type="match status" value="1"/>
</dbReference>
<comment type="catalytic activity">
    <reaction evidence="17">
        <text>K(+)(in) = K(+)(out)</text>
        <dbReference type="Rhea" id="RHEA:29463"/>
        <dbReference type="ChEBI" id="CHEBI:29103"/>
    </reaction>
</comment>
<evidence type="ECO:0000256" key="16">
    <source>
        <dbReference type="ARBA" id="ARBA00034104"/>
    </source>
</evidence>
<evidence type="ECO:0000256" key="6">
    <source>
        <dbReference type="ARBA" id="ARBA00022989"/>
    </source>
</evidence>
<evidence type="ECO:0000256" key="21">
    <source>
        <dbReference type="RuleBase" id="RU000687"/>
    </source>
</evidence>
<evidence type="ECO:0000256" key="9">
    <source>
        <dbReference type="ARBA" id="ARBA00023136"/>
    </source>
</evidence>
<keyword evidence="25" id="KW-1185">Reference proteome</keyword>
<gene>
    <name evidence="24" type="ORF">JOQ06_019941</name>
</gene>
<reference evidence="24" key="1">
    <citation type="submission" date="2022-11" db="EMBL/GenBank/DDBJ databases">
        <title>Chromosome-level genome of Pogonophryne albipinna.</title>
        <authorList>
            <person name="Jo E."/>
        </authorList>
    </citation>
    <scope>NUCLEOTIDE SEQUENCE</scope>
    <source>
        <strain evidence="24">SGF0006</strain>
        <tissue evidence="24">Muscle</tissue>
    </source>
</reference>
<organism evidence="24 25">
    <name type="scientific">Pogonophryne albipinna</name>
    <dbReference type="NCBI Taxonomy" id="1090488"/>
    <lineage>
        <taxon>Eukaryota</taxon>
        <taxon>Metazoa</taxon>
        <taxon>Chordata</taxon>
        <taxon>Craniata</taxon>
        <taxon>Vertebrata</taxon>
        <taxon>Euteleostomi</taxon>
        <taxon>Actinopterygii</taxon>
        <taxon>Neopterygii</taxon>
        <taxon>Teleostei</taxon>
        <taxon>Neoteleostei</taxon>
        <taxon>Acanthomorphata</taxon>
        <taxon>Eupercaria</taxon>
        <taxon>Perciformes</taxon>
        <taxon>Notothenioidei</taxon>
        <taxon>Pogonophryne</taxon>
    </lineage>
</organism>
<dbReference type="InterPro" id="IPR006202">
    <property type="entry name" value="Neur_chan_lig-bd"/>
</dbReference>
<dbReference type="CDD" id="cd19064">
    <property type="entry name" value="LGIC_TM_nAChR"/>
    <property type="match status" value="1"/>
</dbReference>
<dbReference type="GO" id="GO:0022848">
    <property type="term" value="F:acetylcholine-gated monoatomic cation-selective channel activity"/>
    <property type="evidence" value="ECO:0007669"/>
    <property type="project" value="InterPro"/>
</dbReference>
<evidence type="ECO:0000256" key="19">
    <source>
        <dbReference type="ARBA" id="ARBA00037951"/>
    </source>
</evidence>
<evidence type="ECO:0000256" key="17">
    <source>
        <dbReference type="ARBA" id="ARBA00034430"/>
    </source>
</evidence>
<feature type="transmembrane region" description="Helical" evidence="21">
    <location>
        <begin position="285"/>
        <end position="305"/>
    </location>
</feature>
<keyword evidence="10" id="KW-1015">Disulfide bond</keyword>
<evidence type="ECO:0000256" key="4">
    <source>
        <dbReference type="ARBA" id="ARBA00022692"/>
    </source>
</evidence>
<evidence type="ECO:0000256" key="12">
    <source>
        <dbReference type="ARBA" id="ARBA00023180"/>
    </source>
</evidence>
<evidence type="ECO:0000256" key="14">
    <source>
        <dbReference type="ARBA" id="ARBA00023286"/>
    </source>
</evidence>
<dbReference type="FunFam" id="1.20.58.390:FF:000026">
    <property type="entry name" value="Cholinergic receptor nicotinic beta 1 subunit"/>
    <property type="match status" value="1"/>
</dbReference>
<dbReference type="Proteomes" id="UP001219934">
    <property type="component" value="Unassembled WGS sequence"/>
</dbReference>
<dbReference type="PANTHER" id="PTHR18945">
    <property type="entry name" value="NEUROTRANSMITTER GATED ION CHANNEL"/>
    <property type="match status" value="1"/>
</dbReference>
<dbReference type="Pfam" id="PF02931">
    <property type="entry name" value="Neur_chan_LBD"/>
    <property type="match status" value="1"/>
</dbReference>
<feature type="transmembrane region" description="Helical" evidence="21">
    <location>
        <begin position="384"/>
        <end position="401"/>
    </location>
</feature>
<keyword evidence="7" id="KW-0770">Synapse</keyword>
<feature type="transmembrane region" description="Helical" evidence="21">
    <location>
        <begin position="511"/>
        <end position="533"/>
    </location>
</feature>
<keyword evidence="8 21" id="KW-0406">Ion transport</keyword>
<dbReference type="InterPro" id="IPR002394">
    <property type="entry name" value="Nicotinic_acetylcholine_rcpt"/>
</dbReference>
<keyword evidence="3" id="KW-1003">Cell membrane</keyword>
<keyword evidence="15 21" id="KW-0407">Ion channel</keyword>
<keyword evidence="13" id="KW-0628">Postsynaptic cell membrane</keyword>
<comment type="subcellular location">
    <subcellularLocation>
        <location evidence="16">Postsynaptic cell membrane</location>
        <topology evidence="16">Multi-pass membrane protein</topology>
    </subcellularLocation>
</comment>
<keyword evidence="9 21" id="KW-0472">Membrane</keyword>
<dbReference type="InterPro" id="IPR006201">
    <property type="entry name" value="Neur_channel"/>
</dbReference>
<evidence type="ECO:0000256" key="7">
    <source>
        <dbReference type="ARBA" id="ARBA00023018"/>
    </source>
</evidence>
<evidence type="ECO:0000256" key="8">
    <source>
        <dbReference type="ARBA" id="ARBA00023065"/>
    </source>
</evidence>
<name>A0AAD6FUF3_9TELE</name>
<evidence type="ECO:0000256" key="15">
    <source>
        <dbReference type="ARBA" id="ARBA00023303"/>
    </source>
</evidence>
<evidence type="ECO:0000256" key="3">
    <source>
        <dbReference type="ARBA" id="ARBA00022475"/>
    </source>
</evidence>
<comment type="similarity">
    <text evidence="19">Belongs to the ligand-gated ion channel (TC 1.A.9) family. Acetylcholine receptor (TC 1.A.9.1) subfamily. Beta-1/CHRNB1 sub-subfamily.</text>
</comment>
<keyword evidence="5" id="KW-0732">Signal</keyword>
<keyword evidence="6 21" id="KW-1133">Transmembrane helix</keyword>
<dbReference type="EMBL" id="JAPTMU010000001">
    <property type="protein sequence ID" value="KAJ4948407.1"/>
    <property type="molecule type" value="Genomic_DNA"/>
</dbReference>
<dbReference type="InterPro" id="IPR036719">
    <property type="entry name" value="Neuro-gated_channel_TM_sf"/>
</dbReference>
<protein>
    <recommendedName>
        <fullName evidence="20">Acetylcholine receptor subunit beta</fullName>
    </recommendedName>
</protein>
<dbReference type="PROSITE" id="PS00236">
    <property type="entry name" value="NEUROTR_ION_CHANNEL"/>
    <property type="match status" value="1"/>
</dbReference>
<dbReference type="SUPFAM" id="SSF63712">
    <property type="entry name" value="Nicotinic receptor ligand binding domain-like"/>
    <property type="match status" value="1"/>
</dbReference>
<dbReference type="PRINTS" id="PR00252">
    <property type="entry name" value="NRIONCHANNEL"/>
</dbReference>
<comment type="caution">
    <text evidence="24">The sequence shown here is derived from an EMBL/GenBank/DDBJ whole genome shotgun (WGS) entry which is preliminary data.</text>
</comment>
<dbReference type="FunFam" id="1.20.58.390:FF:000031">
    <property type="entry name" value="Cholinergic receptor nicotinic beta 1 subunit"/>
    <property type="match status" value="1"/>
</dbReference>
<evidence type="ECO:0000259" key="22">
    <source>
        <dbReference type="Pfam" id="PF02931"/>
    </source>
</evidence>
<feature type="domain" description="Neurotransmitter-gated ion-channel ligand-binding" evidence="22">
    <location>
        <begin position="76"/>
        <end position="285"/>
    </location>
</feature>
<dbReference type="Gene3D" id="2.70.170.10">
    <property type="entry name" value="Neurotransmitter-gated ion-channel ligand-binding domain"/>
    <property type="match status" value="1"/>
</dbReference>
<dbReference type="InterPro" id="IPR006029">
    <property type="entry name" value="Neurotrans-gated_channel_TM"/>
</dbReference>
<evidence type="ECO:0000256" key="20">
    <source>
        <dbReference type="ARBA" id="ARBA00040199"/>
    </source>
</evidence>
<evidence type="ECO:0000256" key="10">
    <source>
        <dbReference type="ARBA" id="ARBA00023157"/>
    </source>
</evidence>
<dbReference type="InterPro" id="IPR036734">
    <property type="entry name" value="Neur_chan_lig-bd_sf"/>
</dbReference>
<evidence type="ECO:0000256" key="13">
    <source>
        <dbReference type="ARBA" id="ARBA00023257"/>
    </source>
</evidence>
<comment type="function">
    <text evidence="1">After binding acetylcholine, the AChR responds by an extensive change in conformation that affects all subunits and leads to opening of an ion-conducting channel across the plasma membrane.</text>
</comment>
<comment type="catalytic activity">
    <reaction evidence="18">
        <text>Na(+)(in) = Na(+)(out)</text>
        <dbReference type="Rhea" id="RHEA:34963"/>
        <dbReference type="ChEBI" id="CHEBI:29101"/>
    </reaction>
</comment>
<evidence type="ECO:0000256" key="18">
    <source>
        <dbReference type="ARBA" id="ARBA00036239"/>
    </source>
</evidence>
<dbReference type="Pfam" id="PF02932">
    <property type="entry name" value="Neur_chan_memb"/>
    <property type="match status" value="1"/>
</dbReference>
<keyword evidence="12" id="KW-0325">Glycoprotein</keyword>
<dbReference type="GO" id="GO:0045211">
    <property type="term" value="C:postsynaptic membrane"/>
    <property type="evidence" value="ECO:0007669"/>
    <property type="project" value="UniProtKB-SubCell"/>
</dbReference>
<feature type="transmembrane region" description="Helical" evidence="21">
    <location>
        <begin position="317"/>
        <end position="335"/>
    </location>
</feature>
<keyword evidence="14" id="KW-1071">Ligand-gated ion channel</keyword>
<feature type="domain" description="Neurotransmitter-gated ion-channel transmembrane" evidence="23">
    <location>
        <begin position="292"/>
        <end position="528"/>
    </location>
</feature>
<evidence type="ECO:0000256" key="5">
    <source>
        <dbReference type="ARBA" id="ARBA00022729"/>
    </source>
</evidence>
<evidence type="ECO:0000256" key="2">
    <source>
        <dbReference type="ARBA" id="ARBA00022448"/>
    </source>
</evidence>
<dbReference type="PRINTS" id="PR00254">
    <property type="entry name" value="NICOTINICR"/>
</dbReference>
<dbReference type="AlphaFoldDB" id="A0AAD6FUF3"/>
<dbReference type="SUPFAM" id="SSF90112">
    <property type="entry name" value="Neurotransmitter-gated ion-channel transmembrane pore"/>
    <property type="match status" value="1"/>
</dbReference>
<sequence length="544" mass="62232">MAKVPTVVMTTKIQRNMRSTTMATSDPAGATAMPNVMNAASPELPIINVSHLPKLEEEMVGNKAGIMYEYGALDEEKSLMVKLFTNYNLKVRPALSLEDRVVVRVGMVLSSLVGLNMKNEEMSTVVVMNLEWTDYRLQWKPKEHDGINVMRIPAVKVWLPDMVLFNNNDGVFDVALHVHVQAYYNGRVTWTPPALYCSSCGVKVKYFPFDWQNCTMQFRSYTYDFTEIDVQYALDSKGKEIREIQLDEAYTEGGEWQIIHRPCRRNMNDDDYEDMTFYLILERKPLYYVLNIILPCILITIIAIFNFYLPPDAGEKMGLSINVLLTLTVFLLLLADKIPETSLGVPIIVNYIMFTMILVTCSVILSVVVLNLHHRSANTHCMPMWIRMIFIHILPPVLCMLRPKVETPLSLKTQPRREKRIVTISKVADEYFIRKPDSSILFPKPHRYNPEGMVTDMRKFIDGPSSYLSLPEELKSAMDAITYIAEALQAEKDCDALKEDWQYVAMVVDRMFLWIFVVITTVGTLAIFAIASFNHTPTDPFKAP</sequence>
<evidence type="ECO:0000256" key="11">
    <source>
        <dbReference type="ARBA" id="ARBA00023170"/>
    </source>
</evidence>
<keyword evidence="11" id="KW-0675">Receptor</keyword>
<dbReference type="InterPro" id="IPR018000">
    <property type="entry name" value="Neurotransmitter_ion_chnl_CS"/>
</dbReference>
<evidence type="ECO:0000313" key="24">
    <source>
        <dbReference type="EMBL" id="KAJ4948407.1"/>
    </source>
</evidence>
<dbReference type="GO" id="GO:0005892">
    <property type="term" value="C:acetylcholine-gated channel complex"/>
    <property type="evidence" value="ECO:0007669"/>
    <property type="project" value="UniProtKB-ARBA"/>
</dbReference>
<evidence type="ECO:0000259" key="23">
    <source>
        <dbReference type="Pfam" id="PF02932"/>
    </source>
</evidence>
<keyword evidence="2 21" id="KW-0813">Transport</keyword>
<keyword evidence="4 21" id="KW-0812">Transmembrane</keyword>
<dbReference type="InterPro" id="IPR038050">
    <property type="entry name" value="Neuro_actylchol_rec"/>
</dbReference>
<dbReference type="GO" id="GO:0004888">
    <property type="term" value="F:transmembrane signaling receptor activity"/>
    <property type="evidence" value="ECO:0007669"/>
    <property type="project" value="InterPro"/>
</dbReference>
<accession>A0AAD6FUF3</accession>
<dbReference type="NCBIfam" id="TIGR00860">
    <property type="entry name" value="LIC"/>
    <property type="match status" value="1"/>
</dbReference>
<feature type="transmembrane region" description="Helical" evidence="21">
    <location>
        <begin position="347"/>
        <end position="372"/>
    </location>
</feature>
<evidence type="ECO:0000256" key="1">
    <source>
        <dbReference type="ARBA" id="ARBA00003328"/>
    </source>
</evidence>
<proteinExistence type="inferred from homology"/>
<dbReference type="Gene3D" id="1.20.58.390">
    <property type="entry name" value="Neurotransmitter-gated ion-channel transmembrane domain"/>
    <property type="match status" value="2"/>
</dbReference>
<evidence type="ECO:0000313" key="25">
    <source>
        <dbReference type="Proteomes" id="UP001219934"/>
    </source>
</evidence>